<evidence type="ECO:0000259" key="1">
    <source>
        <dbReference type="Pfam" id="PF08279"/>
    </source>
</evidence>
<evidence type="ECO:0000259" key="2">
    <source>
        <dbReference type="Pfam" id="PF13280"/>
    </source>
</evidence>
<dbReference type="Pfam" id="PF08279">
    <property type="entry name" value="HTH_11"/>
    <property type="match status" value="1"/>
</dbReference>
<gene>
    <name evidence="4" type="ORF">HJG54_23140</name>
</gene>
<dbReference type="PROSITE" id="PS52050">
    <property type="entry name" value="WYL"/>
    <property type="match status" value="1"/>
</dbReference>
<dbReference type="InterPro" id="IPR013196">
    <property type="entry name" value="HTH_11"/>
</dbReference>
<dbReference type="AlphaFoldDB" id="A0AA96WI02"/>
<dbReference type="PANTHER" id="PTHR34580">
    <property type="match status" value="1"/>
</dbReference>
<feature type="domain" description="WYL" evidence="2">
    <location>
        <begin position="142"/>
        <end position="211"/>
    </location>
</feature>
<sequence length="334" mass="38608">MSRHLERLLQLDALLRSRERHTAETLAIALEVSERTIRSDLAFLRDRYHAPLEFNKTQGYYYTDPAWRLPTITLSQGELFALTLGARMLEAYAGSAYATELRSAISRLAERLPEQSWVDLQQVADERILFRAGATIDLDPDVWHQLETACRTQKTVQMTYYTASRDHTSERKLDPYILHIYRGTNPYVIGFCHQRQEIRWFRVDRIKALTVLQESFVPDPTFDAKDHLALIFQHEAGGIPQSVVIWFDAKTAPYVRERRWHPSQDIQEHPDGSMTLHLVVRGLNDLKRWVLGYGKGAIVKAPPELVQMVREEVAVMYCQYEVNHAANDATTTDR</sequence>
<dbReference type="PIRSF" id="PIRSF016838">
    <property type="entry name" value="PafC"/>
    <property type="match status" value="1"/>
</dbReference>
<dbReference type="InterPro" id="IPR057727">
    <property type="entry name" value="WCX_dom"/>
</dbReference>
<feature type="domain" description="WCX" evidence="3">
    <location>
        <begin position="241"/>
        <end position="316"/>
    </location>
</feature>
<reference evidence="4" key="1">
    <citation type="submission" date="2020-05" db="EMBL/GenBank/DDBJ databases">
        <authorList>
            <person name="Zhu T."/>
            <person name="Keshari N."/>
            <person name="Lu X."/>
        </authorList>
    </citation>
    <scope>NUCLEOTIDE SEQUENCE</scope>
    <source>
        <strain evidence="4">NK1-12</strain>
    </source>
</reference>
<dbReference type="InterPro" id="IPR028349">
    <property type="entry name" value="PafC-like"/>
</dbReference>
<dbReference type="EMBL" id="CP053586">
    <property type="protein sequence ID" value="WNZ25464.1"/>
    <property type="molecule type" value="Genomic_DNA"/>
</dbReference>
<dbReference type="Pfam" id="PF25583">
    <property type="entry name" value="WCX"/>
    <property type="match status" value="1"/>
</dbReference>
<protein>
    <submittedName>
        <fullName evidence="4">YafY family transcriptional regulator</fullName>
    </submittedName>
</protein>
<accession>A0AA96WI02</accession>
<dbReference type="PANTHER" id="PTHR34580:SF9">
    <property type="entry name" value="SLL5097 PROTEIN"/>
    <property type="match status" value="1"/>
</dbReference>
<dbReference type="InterPro" id="IPR036390">
    <property type="entry name" value="WH_DNA-bd_sf"/>
</dbReference>
<evidence type="ECO:0000313" key="4">
    <source>
        <dbReference type="EMBL" id="WNZ25464.1"/>
    </source>
</evidence>
<name>A0AA96WI02_9CYAN</name>
<dbReference type="Gene3D" id="1.10.10.10">
    <property type="entry name" value="Winged helix-like DNA-binding domain superfamily/Winged helix DNA-binding domain"/>
    <property type="match status" value="1"/>
</dbReference>
<dbReference type="RefSeq" id="WP_316431611.1">
    <property type="nucleotide sequence ID" value="NZ_CP053586.1"/>
</dbReference>
<organism evidence="4">
    <name type="scientific">Leptolyngbya sp. NK1-12</name>
    <dbReference type="NCBI Taxonomy" id="2547451"/>
    <lineage>
        <taxon>Bacteria</taxon>
        <taxon>Bacillati</taxon>
        <taxon>Cyanobacteriota</taxon>
        <taxon>Cyanophyceae</taxon>
        <taxon>Leptolyngbyales</taxon>
        <taxon>Leptolyngbyaceae</taxon>
        <taxon>Leptolyngbya group</taxon>
        <taxon>Leptolyngbya</taxon>
    </lineage>
</organism>
<dbReference type="InterPro" id="IPR026881">
    <property type="entry name" value="WYL_dom"/>
</dbReference>
<dbReference type="InterPro" id="IPR036388">
    <property type="entry name" value="WH-like_DNA-bd_sf"/>
</dbReference>
<dbReference type="Pfam" id="PF13280">
    <property type="entry name" value="WYL"/>
    <property type="match status" value="1"/>
</dbReference>
<evidence type="ECO:0000259" key="3">
    <source>
        <dbReference type="Pfam" id="PF25583"/>
    </source>
</evidence>
<dbReference type="SUPFAM" id="SSF46785">
    <property type="entry name" value="Winged helix' DNA-binding domain"/>
    <property type="match status" value="1"/>
</dbReference>
<dbReference type="InterPro" id="IPR051534">
    <property type="entry name" value="CBASS_pafABC_assoc_protein"/>
</dbReference>
<feature type="domain" description="Helix-turn-helix type 11" evidence="1">
    <location>
        <begin position="8"/>
        <end position="60"/>
    </location>
</feature>
<proteinExistence type="predicted"/>